<evidence type="ECO:0000256" key="1">
    <source>
        <dbReference type="SAM" id="MobiDB-lite"/>
    </source>
</evidence>
<reference evidence="2 3" key="1">
    <citation type="submission" date="2021-03" db="EMBL/GenBank/DDBJ databases">
        <title>Genomic Encyclopedia of Type Strains, Phase IV (KMG-IV): sequencing the most valuable type-strain genomes for metagenomic binning, comparative biology and taxonomic classification.</title>
        <authorList>
            <person name="Goeker M."/>
        </authorList>
    </citation>
    <scope>NUCLEOTIDE SEQUENCE [LARGE SCALE GENOMIC DNA]</scope>
    <source>
        <strain evidence="2 3">DSM 40499</strain>
    </source>
</reference>
<proteinExistence type="predicted"/>
<protein>
    <submittedName>
        <fullName evidence="2">Uncharacterized protein</fullName>
    </submittedName>
</protein>
<comment type="caution">
    <text evidence="2">The sequence shown here is derived from an EMBL/GenBank/DDBJ whole genome shotgun (WGS) entry which is preliminary data.</text>
</comment>
<feature type="compositionally biased region" description="Low complexity" evidence="1">
    <location>
        <begin position="95"/>
        <end position="106"/>
    </location>
</feature>
<evidence type="ECO:0000313" key="2">
    <source>
        <dbReference type="EMBL" id="MBP2055760.1"/>
    </source>
</evidence>
<accession>A0ABS4M7W8</accession>
<evidence type="ECO:0000313" key="3">
    <source>
        <dbReference type="Proteomes" id="UP001519309"/>
    </source>
</evidence>
<sequence>MADVDTEFAGAFFEEPLKPRLRQRQGVHRWICELREVQMHTAEREPGSRDGVGACCFEAFQQAPVAQQSKDLPAKTTGLGRVPALRLPLQHQRPHTGQTQFTGQHQAGRAGTHNDHIGVHHWPLPPQSFGG</sequence>
<gene>
    <name evidence="2" type="ORF">J2Z21_008776</name>
</gene>
<keyword evidence="3" id="KW-1185">Reference proteome</keyword>
<dbReference type="Proteomes" id="UP001519309">
    <property type="component" value="Unassembled WGS sequence"/>
</dbReference>
<feature type="region of interest" description="Disordered" evidence="1">
    <location>
        <begin position="92"/>
        <end position="131"/>
    </location>
</feature>
<name>A0ABS4M7W8_9ACTN</name>
<dbReference type="EMBL" id="JAGGLP010000033">
    <property type="protein sequence ID" value="MBP2055760.1"/>
    <property type="molecule type" value="Genomic_DNA"/>
</dbReference>
<organism evidence="2 3">
    <name type="scientific">Streptomyces griseochromogenes</name>
    <dbReference type="NCBI Taxonomy" id="68214"/>
    <lineage>
        <taxon>Bacteria</taxon>
        <taxon>Bacillati</taxon>
        <taxon>Actinomycetota</taxon>
        <taxon>Actinomycetes</taxon>
        <taxon>Kitasatosporales</taxon>
        <taxon>Streptomycetaceae</taxon>
        <taxon>Streptomyces</taxon>
    </lineage>
</organism>